<dbReference type="Gene3D" id="6.10.280.30">
    <property type="match status" value="1"/>
</dbReference>
<feature type="region of interest" description="Disordered" evidence="10">
    <location>
        <begin position="242"/>
        <end position="287"/>
    </location>
</feature>
<dbReference type="GO" id="GO:0005874">
    <property type="term" value="C:microtubule"/>
    <property type="evidence" value="ECO:0007669"/>
    <property type="project" value="UniProtKB-KW"/>
</dbReference>
<dbReference type="Pfam" id="PF00836">
    <property type="entry name" value="Stathmin"/>
    <property type="match status" value="1"/>
</dbReference>
<evidence type="ECO:0000313" key="12">
    <source>
        <dbReference type="Proteomes" id="UP001177744"/>
    </source>
</evidence>
<proteinExistence type="inferred from homology"/>
<dbReference type="PRINTS" id="PR00345">
    <property type="entry name" value="STATHMIN"/>
</dbReference>
<dbReference type="PROSITE" id="PS00563">
    <property type="entry name" value="STATHMIN_1"/>
    <property type="match status" value="1"/>
</dbReference>
<dbReference type="PANTHER" id="PTHR10104:SF5">
    <property type="entry name" value="STATHMIN"/>
    <property type="match status" value="1"/>
</dbReference>
<keyword evidence="3" id="KW-0963">Cytoplasm</keyword>
<reference evidence="11" key="1">
    <citation type="submission" date="2023-06" db="EMBL/GenBank/DDBJ databases">
        <title>Reference genome for the Northern bat (Eptesicus nilssonii), a most northern bat species.</title>
        <authorList>
            <person name="Laine V.N."/>
            <person name="Pulliainen A.T."/>
            <person name="Lilley T.M."/>
        </authorList>
    </citation>
    <scope>NUCLEOTIDE SEQUENCE</scope>
    <source>
        <strain evidence="11">BLF_Eptnil</strain>
        <tissue evidence="11">Kidney</tissue>
    </source>
</reference>
<dbReference type="AlphaFoldDB" id="A0AA40LQL2"/>
<comment type="caution">
    <text evidence="11">The sequence shown here is derived from an EMBL/GenBank/DDBJ whole genome shotgun (WGS) entry which is preliminary data.</text>
</comment>
<keyword evidence="7" id="KW-0206">Cytoskeleton</keyword>
<feature type="compositionally biased region" description="Basic and acidic residues" evidence="10">
    <location>
        <begin position="242"/>
        <end position="281"/>
    </location>
</feature>
<evidence type="ECO:0000256" key="5">
    <source>
        <dbReference type="ARBA" id="ARBA00022701"/>
    </source>
</evidence>
<organism evidence="11 12">
    <name type="scientific">Cnephaeus nilssonii</name>
    <name type="common">Northern bat</name>
    <name type="synonym">Eptesicus nilssonii</name>
    <dbReference type="NCBI Taxonomy" id="3371016"/>
    <lineage>
        <taxon>Eukaryota</taxon>
        <taxon>Metazoa</taxon>
        <taxon>Chordata</taxon>
        <taxon>Craniata</taxon>
        <taxon>Vertebrata</taxon>
        <taxon>Euteleostomi</taxon>
        <taxon>Mammalia</taxon>
        <taxon>Eutheria</taxon>
        <taxon>Laurasiatheria</taxon>
        <taxon>Chiroptera</taxon>
        <taxon>Yangochiroptera</taxon>
        <taxon>Vespertilionidae</taxon>
        <taxon>Cnephaeus</taxon>
    </lineage>
</organism>
<keyword evidence="4" id="KW-0597">Phosphoprotein</keyword>
<dbReference type="InterPro" id="IPR030514">
    <property type="entry name" value="Stathmin_CS"/>
</dbReference>
<evidence type="ECO:0000256" key="9">
    <source>
        <dbReference type="ARBA" id="ARBA00039768"/>
    </source>
</evidence>
<dbReference type="EMBL" id="JAULJE010000008">
    <property type="protein sequence ID" value="KAK1340352.1"/>
    <property type="molecule type" value="Genomic_DNA"/>
</dbReference>
<dbReference type="PROSITE" id="PS51663">
    <property type="entry name" value="STATHMIN_3"/>
    <property type="match status" value="1"/>
</dbReference>
<dbReference type="GO" id="GO:0005737">
    <property type="term" value="C:cytoplasm"/>
    <property type="evidence" value="ECO:0007669"/>
    <property type="project" value="TreeGrafter"/>
</dbReference>
<evidence type="ECO:0000256" key="4">
    <source>
        <dbReference type="ARBA" id="ARBA00022553"/>
    </source>
</evidence>
<dbReference type="PANTHER" id="PTHR10104">
    <property type="entry name" value="STATHMIN"/>
    <property type="match status" value="1"/>
</dbReference>
<dbReference type="PROSITE" id="PS51257">
    <property type="entry name" value="PROKAR_LIPOPROTEIN"/>
    <property type="match status" value="1"/>
</dbReference>
<evidence type="ECO:0000256" key="8">
    <source>
        <dbReference type="ARBA" id="ARBA00038561"/>
    </source>
</evidence>
<evidence type="ECO:0000256" key="2">
    <source>
        <dbReference type="ARBA" id="ARBA00006959"/>
    </source>
</evidence>
<comment type="similarity">
    <text evidence="2">Belongs to the stathmin family.</text>
</comment>
<evidence type="ECO:0000256" key="6">
    <source>
        <dbReference type="ARBA" id="ARBA00023054"/>
    </source>
</evidence>
<dbReference type="Proteomes" id="UP001177744">
    <property type="component" value="Unassembled WGS sequence"/>
</dbReference>
<evidence type="ECO:0000256" key="10">
    <source>
        <dbReference type="SAM" id="MobiDB-lite"/>
    </source>
</evidence>
<dbReference type="GO" id="GO:0015631">
    <property type="term" value="F:tubulin binding"/>
    <property type="evidence" value="ECO:0007669"/>
    <property type="project" value="TreeGrafter"/>
</dbReference>
<evidence type="ECO:0000313" key="11">
    <source>
        <dbReference type="EMBL" id="KAK1340352.1"/>
    </source>
</evidence>
<dbReference type="InterPro" id="IPR036002">
    <property type="entry name" value="Stathmin_sf"/>
</dbReference>
<dbReference type="InterPro" id="IPR000956">
    <property type="entry name" value="Stathmin_fam"/>
</dbReference>
<name>A0AA40LQL2_CNENI</name>
<gene>
    <name evidence="11" type="ORF">QTO34_018920</name>
</gene>
<protein>
    <recommendedName>
        <fullName evidence="9">Stathmin</fullName>
    </recommendedName>
</protein>
<evidence type="ECO:0000256" key="3">
    <source>
        <dbReference type="ARBA" id="ARBA00022490"/>
    </source>
</evidence>
<dbReference type="GO" id="GO:0007019">
    <property type="term" value="P:microtubule depolymerization"/>
    <property type="evidence" value="ECO:0007669"/>
    <property type="project" value="TreeGrafter"/>
</dbReference>
<accession>A0AA40LQL2</accession>
<dbReference type="PROSITE" id="PS01041">
    <property type="entry name" value="STATHMIN_2"/>
    <property type="match status" value="1"/>
</dbReference>
<keyword evidence="12" id="KW-1185">Reference proteome</keyword>
<keyword evidence="5" id="KW-0493">Microtubule</keyword>
<evidence type="ECO:0000256" key="7">
    <source>
        <dbReference type="ARBA" id="ARBA00023212"/>
    </source>
</evidence>
<comment type="subcellular location">
    <subcellularLocation>
        <location evidence="1">Cytoplasm</location>
        <location evidence="1">Cytoskeleton</location>
    </subcellularLocation>
</comment>
<comment type="subunit">
    <text evidence="8">Binds to two alpha/beta-tubulin heterodimers. Interacts with KIST.</text>
</comment>
<dbReference type="GO" id="GO:0031110">
    <property type="term" value="P:regulation of microtubule polymerization or depolymerization"/>
    <property type="evidence" value="ECO:0007669"/>
    <property type="project" value="InterPro"/>
</dbReference>
<keyword evidence="6" id="KW-0175">Coiled coil</keyword>
<dbReference type="GO" id="GO:0043005">
    <property type="term" value="C:neuron projection"/>
    <property type="evidence" value="ECO:0007669"/>
    <property type="project" value="TreeGrafter"/>
</dbReference>
<evidence type="ECO:0000256" key="1">
    <source>
        <dbReference type="ARBA" id="ARBA00004245"/>
    </source>
</evidence>
<dbReference type="SUPFAM" id="SSF101494">
    <property type="entry name" value="Stathmin"/>
    <property type="match status" value="1"/>
</dbReference>
<sequence>MSLSAARQPPGSSVYTWGDQSTPTPFALSSCLASLDYISRGAPGPTGAGSTALGRGRHVPPLSANAEPFGEVTCRCLALLCALGSVGAQCGQAARTGQVGVGFLEEPAGSQGGRDGRDGLRLRVRALLEDGGRGRGPLRGLMDIQVKELEKRASGQAFELILSPRSKESVPEFPLSPPKKKDLSLEEIQKKLEAAEERRKSHEAEVLKQLAEKREHEKEVLQKAIEENNNFSKMAEEKLTHKMEANKENREAQMAAKLERLREKDKHIEEVRKNKESKDPADETEAD</sequence>
<dbReference type="GO" id="GO:0031175">
    <property type="term" value="P:neuron projection development"/>
    <property type="evidence" value="ECO:0007669"/>
    <property type="project" value="TreeGrafter"/>
</dbReference>